<evidence type="ECO:0000313" key="6">
    <source>
        <dbReference type="EMBL" id="KGP93055.1"/>
    </source>
</evidence>
<dbReference type="OrthoDB" id="9776438at2"/>
<dbReference type="STRING" id="1385513.N780_12060"/>
<dbReference type="Gene3D" id="3.20.20.30">
    <property type="entry name" value="Luciferase-like domain"/>
    <property type="match status" value="1"/>
</dbReference>
<dbReference type="Proteomes" id="UP000030153">
    <property type="component" value="Unassembled WGS sequence"/>
</dbReference>
<dbReference type="AlphaFoldDB" id="A0A0A2VHF9"/>
<evidence type="ECO:0000259" key="5">
    <source>
        <dbReference type="Pfam" id="PF00296"/>
    </source>
</evidence>
<feature type="domain" description="Luciferase-like" evidence="5">
    <location>
        <begin position="25"/>
        <end position="241"/>
    </location>
</feature>
<sequence>MNWQSHYGFSRMIKPNHLTIGLNMPIENHGKEKPTLDHQVERVQLAEKLGFSSIWFQDVLLEDPTFDDPATGQILDSFIYLTYMGAHTKRINLGTAASVLALRHPARFAKEIASIENLIPERLMIGLSSGDRRRDFEAMNVPIMERGRLFREAFDYVQHLLYTDYSNTETPLGKMENVTLVPKPTSKIPMFMTGYAQQTLEYVAKHGDGWMFYPQSVDAQKGLIDEYRQKVASFEAETFKPFFQPVVFDLAEDKDQQPEKIALGYRVGSRALVKWLKEYEAIGVNHVLLSLEDSTRPAEEVMKELGEEVIPYFPPHHDHK</sequence>
<keyword evidence="3" id="KW-0560">Oxidoreductase</keyword>
<gene>
    <name evidence="6" type="ORF">N780_12060</name>
</gene>
<dbReference type="InterPro" id="IPR020020">
    <property type="entry name" value="Luciferase-type_oxidoreductase"/>
</dbReference>
<proteinExistence type="predicted"/>
<evidence type="ECO:0000256" key="2">
    <source>
        <dbReference type="ARBA" id="ARBA00022643"/>
    </source>
</evidence>
<protein>
    <submittedName>
        <fullName evidence="6">5,10-methylene tetrahydromethanopterin reductase</fullName>
    </submittedName>
</protein>
<dbReference type="PANTHER" id="PTHR30011:SF16">
    <property type="entry name" value="C2H2 FINGER DOMAIN TRANSCRIPTION FACTOR (EUROFUNG)-RELATED"/>
    <property type="match status" value="1"/>
</dbReference>
<dbReference type="Pfam" id="PF00296">
    <property type="entry name" value="Bac_luciferase"/>
    <property type="match status" value="1"/>
</dbReference>
<keyword evidence="4" id="KW-0503">Monooxygenase</keyword>
<keyword evidence="7" id="KW-1185">Reference proteome</keyword>
<evidence type="ECO:0000256" key="3">
    <source>
        <dbReference type="ARBA" id="ARBA00023002"/>
    </source>
</evidence>
<dbReference type="InterPro" id="IPR051260">
    <property type="entry name" value="Diverse_substr_monoxygenases"/>
</dbReference>
<dbReference type="GO" id="GO:0016705">
    <property type="term" value="F:oxidoreductase activity, acting on paired donors, with incorporation or reduction of molecular oxygen"/>
    <property type="evidence" value="ECO:0007669"/>
    <property type="project" value="InterPro"/>
</dbReference>
<accession>A0A0A2VHF9</accession>
<dbReference type="NCBIfam" id="TIGR03571">
    <property type="entry name" value="lucif_BA3436"/>
    <property type="match status" value="1"/>
</dbReference>
<dbReference type="EMBL" id="AVBG01000001">
    <property type="protein sequence ID" value="KGP93055.1"/>
    <property type="molecule type" value="Genomic_DNA"/>
</dbReference>
<dbReference type="eggNOG" id="COG2141">
    <property type="taxonomic scope" value="Bacteria"/>
</dbReference>
<dbReference type="InterPro" id="IPR036661">
    <property type="entry name" value="Luciferase-like_sf"/>
</dbReference>
<dbReference type="SUPFAM" id="SSF51679">
    <property type="entry name" value="Bacterial luciferase-like"/>
    <property type="match status" value="1"/>
</dbReference>
<keyword evidence="1" id="KW-0285">Flavoprotein</keyword>
<reference evidence="6 7" key="1">
    <citation type="submission" date="2013-08" db="EMBL/GenBank/DDBJ databases">
        <title>Genome of Pontibacillus chungwhensis.</title>
        <authorList>
            <person name="Wang Q."/>
            <person name="Wang G."/>
        </authorList>
    </citation>
    <scope>NUCLEOTIDE SEQUENCE [LARGE SCALE GENOMIC DNA]</scope>
    <source>
        <strain evidence="6 7">BH030062</strain>
    </source>
</reference>
<evidence type="ECO:0000313" key="7">
    <source>
        <dbReference type="Proteomes" id="UP000030153"/>
    </source>
</evidence>
<evidence type="ECO:0000256" key="4">
    <source>
        <dbReference type="ARBA" id="ARBA00023033"/>
    </source>
</evidence>
<comment type="caution">
    <text evidence="6">The sequence shown here is derived from an EMBL/GenBank/DDBJ whole genome shotgun (WGS) entry which is preliminary data.</text>
</comment>
<dbReference type="GO" id="GO:0004497">
    <property type="term" value="F:monooxygenase activity"/>
    <property type="evidence" value="ECO:0007669"/>
    <property type="project" value="UniProtKB-KW"/>
</dbReference>
<dbReference type="RefSeq" id="WP_036779187.1">
    <property type="nucleotide sequence ID" value="NZ_AVBG01000001.1"/>
</dbReference>
<dbReference type="InterPro" id="IPR011251">
    <property type="entry name" value="Luciferase-like_dom"/>
</dbReference>
<organism evidence="6 7">
    <name type="scientific">Pontibacillus chungwhensis BH030062</name>
    <dbReference type="NCBI Taxonomy" id="1385513"/>
    <lineage>
        <taxon>Bacteria</taxon>
        <taxon>Bacillati</taxon>
        <taxon>Bacillota</taxon>
        <taxon>Bacilli</taxon>
        <taxon>Bacillales</taxon>
        <taxon>Bacillaceae</taxon>
        <taxon>Pontibacillus</taxon>
    </lineage>
</organism>
<dbReference type="PANTHER" id="PTHR30011">
    <property type="entry name" value="ALKANESULFONATE MONOOXYGENASE-RELATED"/>
    <property type="match status" value="1"/>
</dbReference>
<keyword evidence="2" id="KW-0288">FMN</keyword>
<name>A0A0A2VHF9_9BACI</name>
<evidence type="ECO:0000256" key="1">
    <source>
        <dbReference type="ARBA" id="ARBA00022630"/>
    </source>
</evidence>